<protein>
    <submittedName>
        <fullName evidence="5">Sugar kinases, ribokinase family</fullName>
    </submittedName>
</protein>
<proteinExistence type="inferred from homology"/>
<keyword evidence="2" id="KW-0808">Transferase</keyword>
<dbReference type="PANTHER" id="PTHR43320:SF3">
    <property type="entry name" value="CARBOHYDRATE KINASE PFKB DOMAIN-CONTAINING PROTEIN"/>
    <property type="match status" value="1"/>
</dbReference>
<dbReference type="InterPro" id="IPR052700">
    <property type="entry name" value="Carb_kinase_PfkB-like"/>
</dbReference>
<dbReference type="InterPro" id="IPR029056">
    <property type="entry name" value="Ribokinase-like"/>
</dbReference>
<dbReference type="PROSITE" id="PS00584">
    <property type="entry name" value="PFKB_KINASES_2"/>
    <property type="match status" value="1"/>
</dbReference>
<organism evidence="5">
    <name type="scientific">uncultured gamma proteobacterium HF0010_21A16</name>
    <dbReference type="NCBI Taxonomy" id="723563"/>
    <lineage>
        <taxon>Bacteria</taxon>
        <taxon>Pseudomonadati</taxon>
        <taxon>Pseudomonadota</taxon>
        <taxon>Gammaproteobacteria</taxon>
        <taxon>environmental samples</taxon>
    </lineage>
</organism>
<evidence type="ECO:0000259" key="4">
    <source>
        <dbReference type="Pfam" id="PF00294"/>
    </source>
</evidence>
<evidence type="ECO:0000256" key="1">
    <source>
        <dbReference type="ARBA" id="ARBA00010688"/>
    </source>
</evidence>
<name>E7C1U1_9GAMM</name>
<dbReference type="Pfam" id="PF00294">
    <property type="entry name" value="PfkB"/>
    <property type="match status" value="1"/>
</dbReference>
<accession>E7C1U1</accession>
<dbReference type="PANTHER" id="PTHR43320">
    <property type="entry name" value="SUGAR KINASE"/>
    <property type="match status" value="1"/>
</dbReference>
<dbReference type="AlphaFoldDB" id="E7C1U1"/>
<reference evidence="5" key="1">
    <citation type="submission" date="2010-01" db="EMBL/GenBank/DDBJ databases">
        <title>Genome fragments of uncultured bacteria from the North Pacific subtropical Gyre.</title>
        <authorList>
            <person name="Pham V.D."/>
            <person name="Delong E.F."/>
        </authorList>
    </citation>
    <scope>NUCLEOTIDE SEQUENCE</scope>
</reference>
<feature type="domain" description="Carbohydrate kinase PfkB" evidence="4">
    <location>
        <begin position="60"/>
        <end position="318"/>
    </location>
</feature>
<evidence type="ECO:0000256" key="2">
    <source>
        <dbReference type="ARBA" id="ARBA00022679"/>
    </source>
</evidence>
<dbReference type="GO" id="GO:0016301">
    <property type="term" value="F:kinase activity"/>
    <property type="evidence" value="ECO:0007669"/>
    <property type="project" value="UniProtKB-KW"/>
</dbReference>
<dbReference type="CDD" id="cd01168">
    <property type="entry name" value="adenosine_kinase"/>
    <property type="match status" value="1"/>
</dbReference>
<evidence type="ECO:0000256" key="3">
    <source>
        <dbReference type="ARBA" id="ARBA00022777"/>
    </source>
</evidence>
<dbReference type="InterPro" id="IPR002173">
    <property type="entry name" value="Carboh/pur_kinase_PfkB_CS"/>
</dbReference>
<dbReference type="InterPro" id="IPR011611">
    <property type="entry name" value="PfkB_dom"/>
</dbReference>
<keyword evidence="3 5" id="KW-0418">Kinase</keyword>
<dbReference type="SUPFAM" id="SSF53613">
    <property type="entry name" value="Ribokinase-like"/>
    <property type="match status" value="1"/>
</dbReference>
<dbReference type="Gene3D" id="3.30.1110.10">
    <property type="match status" value="1"/>
</dbReference>
<dbReference type="EMBL" id="GU567953">
    <property type="protein sequence ID" value="ADI21415.1"/>
    <property type="molecule type" value="Genomic_DNA"/>
</dbReference>
<sequence>MKKINILGVGAALVDRQFYIEDNLLEELKLKKGSMDLKDQETQNQIYKKLFHLYGSSKDACGGSSTNTIYAASILGSSCSFIGKVANDLNGKFYVDNLISANIKNKCMSLEKGVSGSCLVMVTPDAERTMSTFLGISSELKISDLDENMIKEAEIVYLEAYLVSSDSNFETTTKIIEIAKKNNTKIAVSLSDSFIVTTFKDRLLKWMENKIDFLFCNEEEAKTFSNSSNTDSAIKKLKKFSEVSFITLGKMGAVVLSEEKRIVIDGFPAKAIDTNGAGDMFAGGVLHKLSEGLDLEISAKFGCFLASKGVENFGPRLSDQDYLNNKNLFEKI</sequence>
<evidence type="ECO:0000313" key="5">
    <source>
        <dbReference type="EMBL" id="ADI21415.1"/>
    </source>
</evidence>
<comment type="similarity">
    <text evidence="1">Belongs to the carbohydrate kinase PfkB family.</text>
</comment>
<dbReference type="Gene3D" id="3.40.1190.20">
    <property type="match status" value="1"/>
</dbReference>